<comment type="pathway">
    <text evidence="3">Nucleotide-sugar biosynthesis; GDP-alpha-D-mannose biosynthesis; alpha-D-mannose 1-phosphate from D-fructose 6-phosphate: step 1/2.</text>
</comment>
<evidence type="ECO:0000256" key="13">
    <source>
        <dbReference type="ARBA" id="ARBA00023134"/>
    </source>
</evidence>
<comment type="pathway">
    <text evidence="4">Nucleotide-sugar biosynthesis; GDP-alpha-D-mannose biosynthesis; GDP-alpha-D-mannose from alpha-D-mannose 1-phosphate (GTP route): step 1/1.</text>
</comment>
<dbReference type="Pfam" id="PF22640">
    <property type="entry name" value="ManC_GMP_beta-helix"/>
    <property type="match status" value="1"/>
</dbReference>
<dbReference type="Pfam" id="PF00483">
    <property type="entry name" value="NTP_transferase"/>
    <property type="match status" value="1"/>
</dbReference>
<evidence type="ECO:0000256" key="18">
    <source>
        <dbReference type="ARBA" id="ARBA00057590"/>
    </source>
</evidence>
<comment type="catalytic activity">
    <reaction evidence="1">
        <text>D-mannose 6-phosphate = D-fructose 6-phosphate</text>
        <dbReference type="Rhea" id="RHEA:12356"/>
        <dbReference type="ChEBI" id="CHEBI:58735"/>
        <dbReference type="ChEBI" id="CHEBI:61527"/>
        <dbReference type="EC" id="5.3.1.8"/>
    </reaction>
</comment>
<feature type="domain" description="Nucleotidyl transferase" evidence="21">
    <location>
        <begin position="4"/>
        <end position="286"/>
    </location>
</feature>
<evidence type="ECO:0000256" key="16">
    <source>
        <dbReference type="ARBA" id="ARBA00023285"/>
    </source>
</evidence>
<dbReference type="GO" id="GO:0009298">
    <property type="term" value="P:GDP-mannose biosynthetic process"/>
    <property type="evidence" value="ECO:0007669"/>
    <property type="project" value="UniProtKB-UniPathway"/>
</dbReference>
<evidence type="ECO:0000313" key="25">
    <source>
        <dbReference type="Proteomes" id="UP000236003"/>
    </source>
</evidence>
<keyword evidence="13" id="KW-0342">GTP-binding</keyword>
<evidence type="ECO:0000256" key="17">
    <source>
        <dbReference type="ARBA" id="ARBA00047343"/>
    </source>
</evidence>
<evidence type="ECO:0000256" key="9">
    <source>
        <dbReference type="ARBA" id="ARBA00022679"/>
    </source>
</evidence>
<keyword evidence="9 24" id="KW-0808">Transferase</keyword>
<sequence length="472" mass="52274">MFTPVILAGGSGSRLWPLSRQRMPKQFLELDGQAQGTMFQRTLARLEGLEHSAALIVSNEDHRFVVAEQLRLAKRTSRRIILEPMARNTAPAIALAALDAIAGGDDPVLLVLAADHYIRNEAAFREAVKVALGQAHEGRLVTFGITPTHAESGFGYIQCGNVLGEGGYAISGFKEKPSAELAQDYLTAGKYLWNSGMFMFRASRFLAELDRYRPDILAACRDALAVSEQDSHFLHVPAEQFARCDDESIDYAVMEHTDAGVVVPLDAGWNDLGSWAAIWDVSEQNADGNALQGDVLAFDTRNSLLQSHHRLVATVGVEDLVVIETKDAVLVAHRDKCQQVKQIVQQLQAEQREEFASHPLVSRPWGHYDTVDRGDRYQVKRITVLPGECLSLQLHYHRAEHWIVVSGTAKVICGDKEMILSENQSTYIPLGIKHSLSNPGKVPLELIEVQSGAYLGEDDIVRFEDRYGRLTP</sequence>
<evidence type="ECO:0000256" key="8">
    <source>
        <dbReference type="ARBA" id="ARBA00012387"/>
    </source>
</evidence>
<dbReference type="FunFam" id="2.60.120.10:FF:000032">
    <property type="entry name" value="Mannose-1-phosphate guanylyltransferase/mannose-6-phosphate isomerase"/>
    <property type="match status" value="1"/>
</dbReference>
<dbReference type="PANTHER" id="PTHR46390:SF1">
    <property type="entry name" value="MANNOSE-1-PHOSPHATE GUANYLYLTRANSFERASE"/>
    <property type="match status" value="1"/>
</dbReference>
<dbReference type="AlphaFoldDB" id="A0A2N8RDA6"/>
<evidence type="ECO:0000259" key="23">
    <source>
        <dbReference type="Pfam" id="PF22640"/>
    </source>
</evidence>
<feature type="domain" description="MannoseP isomerase/GMP-like beta-helix" evidence="23">
    <location>
        <begin position="293"/>
        <end position="347"/>
    </location>
</feature>
<keyword evidence="10 24" id="KW-0548">Nucleotidyltransferase</keyword>
<evidence type="ECO:0000256" key="20">
    <source>
        <dbReference type="RuleBase" id="RU004190"/>
    </source>
</evidence>
<dbReference type="InterPro" id="IPR029044">
    <property type="entry name" value="Nucleotide-diphossugar_trans"/>
</dbReference>
<dbReference type="InterPro" id="IPR054566">
    <property type="entry name" value="ManC/GMP-like_b-helix"/>
</dbReference>
<dbReference type="FunFam" id="3.90.550.10:FF:000046">
    <property type="entry name" value="Mannose-1-phosphate guanylyltransferase (GDP)"/>
    <property type="match status" value="1"/>
</dbReference>
<reference evidence="24 25" key="1">
    <citation type="submission" date="2018-01" db="EMBL/GenBank/DDBJ databases">
        <title>Denitrification phenotypes of diverse strains of Pseudomonas stutzeri.</title>
        <authorList>
            <person name="Milligan D.A."/>
            <person name="Bergaust L."/>
            <person name="Bakken L.R."/>
            <person name="Frostegard A."/>
        </authorList>
    </citation>
    <scope>NUCLEOTIDE SEQUENCE [LARGE SCALE GENOMIC DNA]</scope>
    <source>
        <strain evidence="24 25">CCUG 44592</strain>
    </source>
</reference>
<dbReference type="InterPro" id="IPR051161">
    <property type="entry name" value="Mannose-6P_isomerase_type2"/>
</dbReference>
<dbReference type="EC" id="5.3.1.8" evidence="7"/>
<evidence type="ECO:0000256" key="10">
    <source>
        <dbReference type="ARBA" id="ARBA00022695"/>
    </source>
</evidence>
<comment type="function">
    <text evidence="18">Produces a precursor for alginate polymerization. The alginate layer provides a protective barrier against host immune defenses and antibiotics.</text>
</comment>
<keyword evidence="16" id="KW-0170">Cobalt</keyword>
<comment type="catalytic activity">
    <reaction evidence="17">
        <text>alpha-D-mannose 1-phosphate + GTP + H(+) = GDP-alpha-D-mannose + diphosphate</text>
        <dbReference type="Rhea" id="RHEA:15229"/>
        <dbReference type="ChEBI" id="CHEBI:15378"/>
        <dbReference type="ChEBI" id="CHEBI:33019"/>
        <dbReference type="ChEBI" id="CHEBI:37565"/>
        <dbReference type="ChEBI" id="CHEBI:57527"/>
        <dbReference type="ChEBI" id="CHEBI:58409"/>
        <dbReference type="EC" id="2.7.7.13"/>
    </reaction>
</comment>
<keyword evidence="12" id="KW-0016">Alginate biosynthesis</keyword>
<evidence type="ECO:0000256" key="19">
    <source>
        <dbReference type="ARBA" id="ARBA00067387"/>
    </source>
</evidence>
<dbReference type="Gene3D" id="3.90.550.10">
    <property type="entry name" value="Spore Coat Polysaccharide Biosynthesis Protein SpsA, Chain A"/>
    <property type="match status" value="1"/>
</dbReference>
<accession>A0A2N8RDA6</accession>
<evidence type="ECO:0000256" key="3">
    <source>
        <dbReference type="ARBA" id="ARBA00004666"/>
    </source>
</evidence>
<dbReference type="InterPro" id="IPR001538">
    <property type="entry name" value="Man6P_isomerase-2_C"/>
</dbReference>
<evidence type="ECO:0000259" key="21">
    <source>
        <dbReference type="Pfam" id="PF00483"/>
    </source>
</evidence>
<gene>
    <name evidence="24" type="ORF">CXK99_12450</name>
</gene>
<evidence type="ECO:0000259" key="22">
    <source>
        <dbReference type="Pfam" id="PF01050"/>
    </source>
</evidence>
<dbReference type="GO" id="GO:0042121">
    <property type="term" value="P:alginic acid biosynthetic process"/>
    <property type="evidence" value="ECO:0007669"/>
    <property type="project" value="UniProtKB-KW"/>
</dbReference>
<evidence type="ECO:0000313" key="24">
    <source>
        <dbReference type="EMBL" id="PNF59074.1"/>
    </source>
</evidence>
<evidence type="ECO:0000256" key="11">
    <source>
        <dbReference type="ARBA" id="ARBA00022741"/>
    </source>
</evidence>
<comment type="similarity">
    <text evidence="5 20">Belongs to the mannose-6-phosphate isomerase type 2 family.</text>
</comment>
<comment type="subunit">
    <text evidence="6">Monomer.</text>
</comment>
<evidence type="ECO:0000256" key="5">
    <source>
        <dbReference type="ARBA" id="ARBA00006115"/>
    </source>
</evidence>
<dbReference type="EMBL" id="POUM01000010">
    <property type="protein sequence ID" value="PNF59074.1"/>
    <property type="molecule type" value="Genomic_DNA"/>
</dbReference>
<comment type="cofactor">
    <cofactor evidence="2">
        <name>Co(2+)</name>
        <dbReference type="ChEBI" id="CHEBI:48828"/>
    </cofactor>
</comment>
<dbReference type="RefSeq" id="WP_102820767.1">
    <property type="nucleotide sequence ID" value="NZ_JAMOHR010000009.1"/>
</dbReference>
<evidence type="ECO:0000256" key="2">
    <source>
        <dbReference type="ARBA" id="ARBA00001941"/>
    </source>
</evidence>
<dbReference type="UniPathway" id="UPA00126">
    <property type="reaction ID" value="UER00930"/>
</dbReference>
<dbReference type="InterPro" id="IPR006375">
    <property type="entry name" value="Man1P_GuaTrfase/Man6P_Isoase"/>
</dbReference>
<dbReference type="GO" id="GO:0005525">
    <property type="term" value="F:GTP binding"/>
    <property type="evidence" value="ECO:0007669"/>
    <property type="project" value="UniProtKB-KW"/>
</dbReference>
<evidence type="ECO:0000256" key="7">
    <source>
        <dbReference type="ARBA" id="ARBA00011956"/>
    </source>
</evidence>
<dbReference type="GO" id="GO:0004475">
    <property type="term" value="F:mannose-1-phosphate guanylyltransferase (GTP) activity"/>
    <property type="evidence" value="ECO:0007669"/>
    <property type="project" value="UniProtKB-EC"/>
</dbReference>
<keyword evidence="15" id="KW-0511">Multifunctional enzyme</keyword>
<dbReference type="PANTHER" id="PTHR46390">
    <property type="entry name" value="MANNOSE-1-PHOSPHATE GUANYLYLTRANSFERASE"/>
    <property type="match status" value="1"/>
</dbReference>
<dbReference type="InterPro" id="IPR049577">
    <property type="entry name" value="GMPP_N"/>
</dbReference>
<protein>
    <recommendedName>
        <fullName evidence="19">Alginate biosynthesis protein AlgA</fullName>
        <ecNumber evidence="8">2.7.7.13</ecNumber>
        <ecNumber evidence="7">5.3.1.8</ecNumber>
    </recommendedName>
</protein>
<name>A0A2N8RDA6_STUST</name>
<dbReference type="CDD" id="cd02213">
    <property type="entry name" value="cupin_PMI_typeII_C"/>
    <property type="match status" value="1"/>
</dbReference>
<dbReference type="EC" id="2.7.7.13" evidence="8"/>
<dbReference type="CDD" id="cd02509">
    <property type="entry name" value="GDP-M1P_Guanylyltransferase"/>
    <property type="match status" value="1"/>
</dbReference>
<dbReference type="GO" id="GO:0004476">
    <property type="term" value="F:mannose-6-phosphate isomerase activity"/>
    <property type="evidence" value="ECO:0007669"/>
    <property type="project" value="UniProtKB-EC"/>
</dbReference>
<evidence type="ECO:0000256" key="1">
    <source>
        <dbReference type="ARBA" id="ARBA00000757"/>
    </source>
</evidence>
<comment type="caution">
    <text evidence="24">The sequence shown here is derived from an EMBL/GenBank/DDBJ whole genome shotgun (WGS) entry which is preliminary data.</text>
</comment>
<dbReference type="InterPro" id="IPR011051">
    <property type="entry name" value="RmlC_Cupin_sf"/>
</dbReference>
<keyword evidence="14 24" id="KW-0413">Isomerase</keyword>
<evidence type="ECO:0000256" key="6">
    <source>
        <dbReference type="ARBA" id="ARBA00011245"/>
    </source>
</evidence>
<dbReference type="Proteomes" id="UP000236003">
    <property type="component" value="Unassembled WGS sequence"/>
</dbReference>
<evidence type="ECO:0000256" key="14">
    <source>
        <dbReference type="ARBA" id="ARBA00023235"/>
    </source>
</evidence>
<keyword evidence="11" id="KW-0547">Nucleotide-binding</keyword>
<evidence type="ECO:0000256" key="15">
    <source>
        <dbReference type="ARBA" id="ARBA00023268"/>
    </source>
</evidence>
<dbReference type="Pfam" id="PF01050">
    <property type="entry name" value="MannoseP_isomer"/>
    <property type="match status" value="1"/>
</dbReference>
<dbReference type="InterPro" id="IPR005835">
    <property type="entry name" value="NTP_transferase_dom"/>
</dbReference>
<dbReference type="NCBIfam" id="TIGR01479">
    <property type="entry name" value="GMP_PMI"/>
    <property type="match status" value="1"/>
</dbReference>
<evidence type="ECO:0000256" key="12">
    <source>
        <dbReference type="ARBA" id="ARBA00022841"/>
    </source>
</evidence>
<dbReference type="InterPro" id="IPR014710">
    <property type="entry name" value="RmlC-like_jellyroll"/>
</dbReference>
<evidence type="ECO:0000256" key="4">
    <source>
        <dbReference type="ARBA" id="ARBA00004823"/>
    </source>
</evidence>
<dbReference type="Gene3D" id="2.60.120.10">
    <property type="entry name" value="Jelly Rolls"/>
    <property type="match status" value="1"/>
</dbReference>
<dbReference type="SUPFAM" id="SSF53448">
    <property type="entry name" value="Nucleotide-diphospho-sugar transferases"/>
    <property type="match status" value="1"/>
</dbReference>
<proteinExistence type="inferred from homology"/>
<feature type="domain" description="Mannose-6-phosphate isomerase type II C-terminal" evidence="22">
    <location>
        <begin position="351"/>
        <end position="465"/>
    </location>
</feature>
<organism evidence="24 25">
    <name type="scientific">Stutzerimonas stutzeri</name>
    <name type="common">Pseudomonas stutzeri</name>
    <dbReference type="NCBI Taxonomy" id="316"/>
    <lineage>
        <taxon>Bacteria</taxon>
        <taxon>Pseudomonadati</taxon>
        <taxon>Pseudomonadota</taxon>
        <taxon>Gammaproteobacteria</taxon>
        <taxon>Pseudomonadales</taxon>
        <taxon>Pseudomonadaceae</taxon>
        <taxon>Stutzerimonas</taxon>
    </lineage>
</organism>
<dbReference type="SUPFAM" id="SSF51182">
    <property type="entry name" value="RmlC-like cupins"/>
    <property type="match status" value="1"/>
</dbReference>